<keyword evidence="2" id="KW-1185">Reference proteome</keyword>
<protein>
    <recommendedName>
        <fullName evidence="3">Type III secretion system (T3SS) SseB-like protein</fullName>
    </recommendedName>
</protein>
<organism evidence="1 2">
    <name type="scientific">Paractinoplanes brasiliensis</name>
    <dbReference type="NCBI Taxonomy" id="52695"/>
    <lineage>
        <taxon>Bacteria</taxon>
        <taxon>Bacillati</taxon>
        <taxon>Actinomycetota</taxon>
        <taxon>Actinomycetes</taxon>
        <taxon>Micromonosporales</taxon>
        <taxon>Micromonosporaceae</taxon>
        <taxon>Paractinoplanes</taxon>
    </lineage>
</organism>
<name>A0A4R6JBL7_9ACTN</name>
<dbReference type="EMBL" id="SNWR01000002">
    <property type="protein sequence ID" value="TDO33099.1"/>
    <property type="molecule type" value="Genomic_DNA"/>
</dbReference>
<accession>A0A4R6JBL7</accession>
<dbReference type="AlphaFoldDB" id="A0A4R6JBL7"/>
<dbReference type="Proteomes" id="UP000294901">
    <property type="component" value="Unassembled WGS sequence"/>
</dbReference>
<evidence type="ECO:0000313" key="1">
    <source>
        <dbReference type="EMBL" id="TDO33099.1"/>
    </source>
</evidence>
<sequence>MPALPDPRTFGSAVPPLLDLTGFGPADNEDRAAVAAVAAEPGAVALWRSWRLSPASAPERVYVVETRGAPPAFEAEVYAPGEALPASTRAARNAGALLWTAHPVRPIRVARVFDSGGGFAAGHPRLGAGERERVAGYLEAGAAVLGTEGRLPDVVEPGRGEVVPMSYRTDGQWLWTESVGYYLRAYGLAPEPDLLAHVLAAGERPVVDAAGEHRALAVLFGSHALVAQ</sequence>
<comment type="caution">
    <text evidence="1">The sequence shown here is derived from an EMBL/GenBank/DDBJ whole genome shotgun (WGS) entry which is preliminary data.</text>
</comment>
<evidence type="ECO:0008006" key="3">
    <source>
        <dbReference type="Google" id="ProtNLM"/>
    </source>
</evidence>
<gene>
    <name evidence="1" type="ORF">C8E87_8582</name>
</gene>
<reference evidence="1 2" key="1">
    <citation type="submission" date="2019-03" db="EMBL/GenBank/DDBJ databases">
        <title>Sequencing the genomes of 1000 actinobacteria strains.</title>
        <authorList>
            <person name="Klenk H.-P."/>
        </authorList>
    </citation>
    <scope>NUCLEOTIDE SEQUENCE [LARGE SCALE GENOMIC DNA]</scope>
    <source>
        <strain evidence="1 2">DSM 43805</strain>
    </source>
</reference>
<proteinExistence type="predicted"/>
<evidence type="ECO:0000313" key="2">
    <source>
        <dbReference type="Proteomes" id="UP000294901"/>
    </source>
</evidence>